<feature type="chain" id="PRO_5019102831" evidence="1">
    <location>
        <begin position="20"/>
        <end position="270"/>
    </location>
</feature>
<dbReference type="RefSeq" id="WP_120353292.1">
    <property type="nucleotide sequence ID" value="NZ_RAQO01000002.1"/>
</dbReference>
<feature type="signal peptide" evidence="1">
    <location>
        <begin position="1"/>
        <end position="19"/>
    </location>
</feature>
<dbReference type="PANTHER" id="PTHR30105">
    <property type="entry name" value="UNCHARACTERIZED YIBQ-RELATED"/>
    <property type="match status" value="1"/>
</dbReference>
<comment type="caution">
    <text evidence="2">The sequence shown here is derived from an EMBL/GenBank/DDBJ whole genome shotgun (WGS) entry which is preliminary data.</text>
</comment>
<dbReference type="Proteomes" id="UP000286482">
    <property type="component" value="Unassembled WGS sequence"/>
</dbReference>
<dbReference type="Pfam" id="PF04748">
    <property type="entry name" value="Polysacc_deac_2"/>
    <property type="match status" value="1"/>
</dbReference>
<dbReference type="GO" id="GO:0005975">
    <property type="term" value="P:carbohydrate metabolic process"/>
    <property type="evidence" value="ECO:0007669"/>
    <property type="project" value="InterPro"/>
</dbReference>
<evidence type="ECO:0000313" key="2">
    <source>
        <dbReference type="EMBL" id="RKF21489.1"/>
    </source>
</evidence>
<reference evidence="2 3" key="1">
    <citation type="submission" date="2018-09" db="EMBL/GenBank/DDBJ databases">
        <authorList>
            <person name="Wang Z."/>
        </authorList>
    </citation>
    <scope>NUCLEOTIDE SEQUENCE [LARGE SCALE GENOMIC DNA]</scope>
    <source>
        <strain evidence="2 3">ALS 81</strain>
    </source>
</reference>
<evidence type="ECO:0000313" key="3">
    <source>
        <dbReference type="Proteomes" id="UP000286482"/>
    </source>
</evidence>
<organism evidence="2 3">
    <name type="scientific">Alginatibacterium sediminis</name>
    <dbReference type="NCBI Taxonomy" id="2164068"/>
    <lineage>
        <taxon>Bacteria</taxon>
        <taxon>Pseudomonadati</taxon>
        <taxon>Pseudomonadota</taxon>
        <taxon>Gammaproteobacteria</taxon>
        <taxon>Alteromonadales</taxon>
        <taxon>Alteromonadaceae</taxon>
        <taxon>Alginatibacterium</taxon>
    </lineage>
</organism>
<dbReference type="InterPro" id="IPR006837">
    <property type="entry name" value="Divergent_DAC"/>
</dbReference>
<sequence length="270" mass="29842">MVKTLIFLTSLVLAPFSFAAQLNIIIDDLGHSNSDFEWLGLPTEITFSILPGRHYSQALAQAAYEQERDIMLHMPMQALDGSALGEHGLEQHHNEIQIKSNLLEALQGLPQAVGINNHKGSLLTGDAQAMLWVMQVLKQQQLFFVDSRTHIATVAQQQAIDSNIPNLRRHIFLDHVDSLPMIKQQLQRAIAAAQRNGHVVAIGHPRSNTLLALQQMQLPVSVELVSTQQLLAQLSIDNGSDQTERGETIDDSSKLALVLPIHNNSETVID</sequence>
<name>A0A420ELD7_9ALTE</name>
<proteinExistence type="predicted"/>
<dbReference type="SUPFAM" id="SSF88713">
    <property type="entry name" value="Glycoside hydrolase/deacetylase"/>
    <property type="match status" value="1"/>
</dbReference>
<keyword evidence="3" id="KW-1185">Reference proteome</keyword>
<gene>
    <name evidence="2" type="ORF">DBZ36_02235</name>
</gene>
<dbReference type="PANTHER" id="PTHR30105:SF2">
    <property type="entry name" value="DIVERGENT POLYSACCHARIDE DEACETYLASE SUPERFAMILY"/>
    <property type="match status" value="1"/>
</dbReference>
<evidence type="ECO:0000256" key="1">
    <source>
        <dbReference type="SAM" id="SignalP"/>
    </source>
</evidence>
<keyword evidence="1" id="KW-0732">Signal</keyword>
<dbReference type="EMBL" id="RAQO01000002">
    <property type="protein sequence ID" value="RKF21489.1"/>
    <property type="molecule type" value="Genomic_DNA"/>
</dbReference>
<dbReference type="Gene3D" id="3.20.20.370">
    <property type="entry name" value="Glycoside hydrolase/deacetylase"/>
    <property type="match status" value="1"/>
</dbReference>
<dbReference type="InterPro" id="IPR011330">
    <property type="entry name" value="Glyco_hydro/deAcase_b/a-brl"/>
</dbReference>
<accession>A0A420ELD7</accession>
<dbReference type="AlphaFoldDB" id="A0A420ELD7"/>
<dbReference type="OrthoDB" id="9784811at2"/>
<dbReference type="CDD" id="cd10936">
    <property type="entry name" value="CE4_DAC2"/>
    <property type="match status" value="1"/>
</dbReference>
<protein>
    <submittedName>
        <fullName evidence="2">Divergent polysaccharide deacetylase family protein</fullName>
    </submittedName>
</protein>